<dbReference type="Pfam" id="PF10551">
    <property type="entry name" value="MULE"/>
    <property type="match status" value="1"/>
</dbReference>
<evidence type="ECO:0000313" key="5">
    <source>
        <dbReference type="Proteomes" id="UP001153076"/>
    </source>
</evidence>
<feature type="region of interest" description="Disordered" evidence="1">
    <location>
        <begin position="35"/>
        <end position="55"/>
    </location>
</feature>
<dbReference type="Proteomes" id="UP001153076">
    <property type="component" value="Unassembled WGS sequence"/>
</dbReference>
<dbReference type="PANTHER" id="PTHR31973">
    <property type="entry name" value="POLYPROTEIN, PUTATIVE-RELATED"/>
    <property type="match status" value="1"/>
</dbReference>
<dbReference type="AlphaFoldDB" id="A0A9Q1KDQ5"/>
<keyword evidence="5" id="KW-1185">Reference proteome</keyword>
<evidence type="ECO:0000256" key="1">
    <source>
        <dbReference type="SAM" id="MobiDB-lite"/>
    </source>
</evidence>
<evidence type="ECO:0000259" key="2">
    <source>
        <dbReference type="Pfam" id="PF03108"/>
    </source>
</evidence>
<feature type="domain" description="Transposase MuDR plant" evidence="2">
    <location>
        <begin position="90"/>
        <end position="156"/>
    </location>
</feature>
<organism evidence="4 5">
    <name type="scientific">Carnegiea gigantea</name>
    <dbReference type="NCBI Taxonomy" id="171969"/>
    <lineage>
        <taxon>Eukaryota</taxon>
        <taxon>Viridiplantae</taxon>
        <taxon>Streptophyta</taxon>
        <taxon>Embryophyta</taxon>
        <taxon>Tracheophyta</taxon>
        <taxon>Spermatophyta</taxon>
        <taxon>Magnoliopsida</taxon>
        <taxon>eudicotyledons</taxon>
        <taxon>Gunneridae</taxon>
        <taxon>Pentapetalae</taxon>
        <taxon>Caryophyllales</taxon>
        <taxon>Cactineae</taxon>
        <taxon>Cactaceae</taxon>
        <taxon>Cactoideae</taxon>
        <taxon>Echinocereeae</taxon>
        <taxon>Carnegiea</taxon>
    </lineage>
</organism>
<dbReference type="EMBL" id="JAKOGI010000165">
    <property type="protein sequence ID" value="KAJ8441473.1"/>
    <property type="molecule type" value="Genomic_DNA"/>
</dbReference>
<dbReference type="OrthoDB" id="1918246at2759"/>
<evidence type="ECO:0000259" key="3">
    <source>
        <dbReference type="Pfam" id="PF10551"/>
    </source>
</evidence>
<protein>
    <recommendedName>
        <fullName evidence="6">SWIM-type domain-containing protein</fullName>
    </recommendedName>
</protein>
<dbReference type="InterPro" id="IPR018289">
    <property type="entry name" value="MULE_transposase_dom"/>
</dbReference>
<proteinExistence type="predicted"/>
<feature type="compositionally biased region" description="Acidic residues" evidence="1">
    <location>
        <begin position="39"/>
        <end position="50"/>
    </location>
</feature>
<dbReference type="PANTHER" id="PTHR31973:SF197">
    <property type="entry name" value="SWIM-TYPE DOMAIN-CONTAINING PROTEIN"/>
    <property type="match status" value="1"/>
</dbReference>
<reference evidence="4" key="1">
    <citation type="submission" date="2022-04" db="EMBL/GenBank/DDBJ databases">
        <title>Carnegiea gigantea Genome sequencing and assembly v2.</title>
        <authorList>
            <person name="Copetti D."/>
            <person name="Sanderson M.J."/>
            <person name="Burquez A."/>
            <person name="Wojciechowski M.F."/>
        </authorList>
    </citation>
    <scope>NUCLEOTIDE SEQUENCE</scope>
    <source>
        <strain evidence="4">SGP5-SGP5p</strain>
        <tissue evidence="4">Aerial part</tissue>
    </source>
</reference>
<evidence type="ECO:0008006" key="6">
    <source>
        <dbReference type="Google" id="ProtNLM"/>
    </source>
</evidence>
<accession>A0A9Q1KDQ5</accession>
<dbReference type="Pfam" id="PF03108">
    <property type="entry name" value="DBD_Tnp_Mut"/>
    <property type="match status" value="1"/>
</dbReference>
<feature type="region of interest" description="Disordered" evidence="1">
    <location>
        <begin position="588"/>
        <end position="608"/>
    </location>
</feature>
<feature type="domain" description="MULE transposase" evidence="3">
    <location>
        <begin position="268"/>
        <end position="358"/>
    </location>
</feature>
<name>A0A9Q1KDQ5_9CARY</name>
<evidence type="ECO:0000313" key="4">
    <source>
        <dbReference type="EMBL" id="KAJ8441473.1"/>
    </source>
</evidence>
<gene>
    <name evidence="4" type="ORF">Cgig2_008734</name>
</gene>
<comment type="caution">
    <text evidence="4">The sequence shown here is derived from an EMBL/GenBank/DDBJ whole genome shotgun (WGS) entry which is preliminary data.</text>
</comment>
<dbReference type="InterPro" id="IPR004332">
    <property type="entry name" value="Transposase_MuDR"/>
</dbReference>
<sequence>MEYSCLSFLGLDGILLVEKTRGEVDVFDSDIKENLGQASDEESDHDDSEDSDFREWQSDGSQEFDCLSLDEDDNLVFRQGRLWSRHRDGNVSLAVGDIFTSKEEFLNVMKDYCVQRGISLRKIKNTKSRYTQRCINNDCSFKIHATVLVNKCTWMIRSLNEGHKCPNTQFNKYASSRWVATKLLDEFKDNPNMDKGIMQKTLMRRFGVAVPDYTCWRARKLMKNVVEGRHDEGYKVLPNYMRVFKEKNPDSLCFINWKDEGPGRNPSFKRWPYKGILITAMGLDGNNGQYPLTYGVAPREDEEEWSFFLHGSATALDAREDSSKYVIISDRHKGIIKALKNVMSQVARRICVLYFYKNFASLYPGAWFHCFFYIAANAYSKFVFKKAMDKIKDKDIYAFHWLRDNEPLEHWARFKFDQTLKVNDNTNNFVESFNNVIVKHRGKPTYTMLEEIRKLIGARFDKRFQISADWDGKVTPFMEKKLKKVELESRNCYNLVPARRGEFDVREGSINFTVKLAYHYCDYQRWQVSAISCKHAARCILSLNHKLDDYYCQWFNVESYRKLYDGIIHPIPDSCFWGRGSELPTLDPPFELRERGRPEKHKTRESRLPIPPQLSTIQLSGTKRCKKCKQLGHNSLTCGQPRDEYDRL</sequence>